<dbReference type="PANTHER" id="PTHR43918">
    <property type="entry name" value="ACETYLCHOLINESTERASE"/>
    <property type="match status" value="1"/>
</dbReference>
<keyword evidence="5" id="KW-0531">Neurotransmitter degradation</keyword>
<comment type="similarity">
    <text evidence="1">Belongs to the type-B carboxylesterase/lipase family.</text>
</comment>
<dbReference type="Pfam" id="PF00135">
    <property type="entry name" value="COesterase"/>
    <property type="match status" value="1"/>
</dbReference>
<dbReference type="OrthoDB" id="3200163at2759"/>
<proteinExistence type="inferred from homology"/>
<evidence type="ECO:0000256" key="7">
    <source>
        <dbReference type="ARBA" id="ARBA00023180"/>
    </source>
</evidence>
<keyword evidence="3" id="KW-0719">Serine esterase</keyword>
<dbReference type="InterPro" id="IPR029058">
    <property type="entry name" value="AB_hydrolase_fold"/>
</dbReference>
<evidence type="ECO:0000256" key="5">
    <source>
        <dbReference type="ARBA" id="ARBA00022867"/>
    </source>
</evidence>
<dbReference type="GO" id="GO:0003990">
    <property type="term" value="F:acetylcholinesterase activity"/>
    <property type="evidence" value="ECO:0007669"/>
    <property type="project" value="UniProtKB-EC"/>
</dbReference>
<keyword evidence="4" id="KW-0378">Hydrolase</keyword>
<keyword evidence="11" id="KW-1185">Reference proteome</keyword>
<dbReference type="GO" id="GO:0006581">
    <property type="term" value="P:acetylcholine catabolic process"/>
    <property type="evidence" value="ECO:0007669"/>
    <property type="project" value="TreeGrafter"/>
</dbReference>
<dbReference type="PROSITE" id="PS00941">
    <property type="entry name" value="CARBOXYLESTERASE_B_2"/>
    <property type="match status" value="1"/>
</dbReference>
<dbReference type="GO" id="GO:0005886">
    <property type="term" value="C:plasma membrane"/>
    <property type="evidence" value="ECO:0007669"/>
    <property type="project" value="TreeGrafter"/>
</dbReference>
<keyword evidence="7" id="KW-0325">Glycoprotein</keyword>
<protein>
    <recommendedName>
        <fullName evidence="2">acetylcholinesterase</fullName>
        <ecNumber evidence="2">3.1.1.7</ecNumber>
    </recommendedName>
</protein>
<dbReference type="Proteomes" id="UP000728032">
    <property type="component" value="Unassembled WGS sequence"/>
</dbReference>
<evidence type="ECO:0000259" key="9">
    <source>
        <dbReference type="Pfam" id="PF00135"/>
    </source>
</evidence>
<evidence type="ECO:0000256" key="1">
    <source>
        <dbReference type="ARBA" id="ARBA00005964"/>
    </source>
</evidence>
<dbReference type="SUPFAM" id="SSF53474">
    <property type="entry name" value="alpha/beta-Hydrolases"/>
    <property type="match status" value="1"/>
</dbReference>
<dbReference type="Gene3D" id="3.40.50.1820">
    <property type="entry name" value="alpha/beta hydrolase"/>
    <property type="match status" value="1"/>
</dbReference>
<keyword evidence="6" id="KW-1015">Disulfide bond</keyword>
<evidence type="ECO:0000256" key="8">
    <source>
        <dbReference type="ARBA" id="ARBA00048484"/>
    </source>
</evidence>
<sequence length="579" mass="64559">MSNVPAYLPVLYNKYKILGNQMRFSNLTQIHIKPKLFTGFTKQVEGREVNIFLGIPYARPPIGDLRFRKPVPIVDYPNPVNATSWANPCQQSTALLQTVFKWGLNNANFNEDCLYLNIWAPGSGSTTGATNGGPNGGLKPVLVWIHGGDYYAGAANSQLINGEVLSAKMDVIVVTFNYRFGWFGFLYAGTDDAPGNVGLWDQALALKWVNENVYYFGGDPNRVTIAGDNSGSISVSLHLLSPITRNLYRNAIMISGGPLRDVYLHKDKARDMWSAVAVGQGCGDGFQANGSADCLRAIAAQNLIESTFDKRHKTDVNLMKPYVIYGDEFLPKSPVEMLKSGDFKKNVNLLVGTTVDEGSNVLTATVDSQKYSQHNPQNLSKSEARLELANIFRRFLPHLSVNAEDIYRLYVSHVPETDYPAIRRAIGRAIGDYLSTCPTLLFANGVSGQGDVNTTRVFQYVWSVKYDSQGWHGSDHGLDIGFIFGAPFRDTYVSNASDSQLLNERRVSLSAMETVANFARYGNPGKQEGIEWQPYYATKNKDIINPYFEFTRRYFSDSPFGVGFKYECNHFWHKYVLAN</sequence>
<dbReference type="InterPro" id="IPR002018">
    <property type="entry name" value="CarbesteraseB"/>
</dbReference>
<dbReference type="EMBL" id="CAJPVJ010007696">
    <property type="protein sequence ID" value="CAG2171425.1"/>
    <property type="molecule type" value="Genomic_DNA"/>
</dbReference>
<dbReference type="PRINTS" id="PR00878">
    <property type="entry name" value="CHOLNESTRASE"/>
</dbReference>
<evidence type="ECO:0000256" key="3">
    <source>
        <dbReference type="ARBA" id="ARBA00022487"/>
    </source>
</evidence>
<feature type="domain" description="Carboxylesterase type B" evidence="9">
    <location>
        <begin position="38"/>
        <end position="542"/>
    </location>
</feature>
<reference evidence="10" key="1">
    <citation type="submission" date="2020-11" db="EMBL/GenBank/DDBJ databases">
        <authorList>
            <person name="Tran Van P."/>
        </authorList>
    </citation>
    <scope>NUCLEOTIDE SEQUENCE</scope>
</reference>
<organism evidence="10">
    <name type="scientific">Oppiella nova</name>
    <dbReference type="NCBI Taxonomy" id="334625"/>
    <lineage>
        <taxon>Eukaryota</taxon>
        <taxon>Metazoa</taxon>
        <taxon>Ecdysozoa</taxon>
        <taxon>Arthropoda</taxon>
        <taxon>Chelicerata</taxon>
        <taxon>Arachnida</taxon>
        <taxon>Acari</taxon>
        <taxon>Acariformes</taxon>
        <taxon>Sarcoptiformes</taxon>
        <taxon>Oribatida</taxon>
        <taxon>Brachypylina</taxon>
        <taxon>Oppioidea</taxon>
        <taxon>Oppiidae</taxon>
        <taxon>Oppiella</taxon>
    </lineage>
</organism>
<gene>
    <name evidence="10" type="ORF">ONB1V03_LOCUS10888</name>
</gene>
<evidence type="ECO:0000256" key="6">
    <source>
        <dbReference type="ARBA" id="ARBA00023157"/>
    </source>
</evidence>
<dbReference type="EC" id="3.1.1.7" evidence="2"/>
<dbReference type="InterPro" id="IPR019819">
    <property type="entry name" value="Carboxylesterase_B_CS"/>
</dbReference>
<dbReference type="PANTHER" id="PTHR43918:SF4">
    <property type="entry name" value="CARBOXYLIC ESTER HYDROLASE"/>
    <property type="match status" value="1"/>
</dbReference>
<accession>A0A7R9QQ18</accession>
<comment type="catalytic activity">
    <reaction evidence="8">
        <text>acetylcholine + H2O = choline + acetate + H(+)</text>
        <dbReference type="Rhea" id="RHEA:17561"/>
        <dbReference type="ChEBI" id="CHEBI:15354"/>
        <dbReference type="ChEBI" id="CHEBI:15355"/>
        <dbReference type="ChEBI" id="CHEBI:15377"/>
        <dbReference type="ChEBI" id="CHEBI:15378"/>
        <dbReference type="ChEBI" id="CHEBI:30089"/>
        <dbReference type="EC" id="3.1.1.7"/>
    </reaction>
</comment>
<name>A0A7R9QQ18_9ACAR</name>
<dbReference type="InterPro" id="IPR000997">
    <property type="entry name" value="Cholinesterase"/>
</dbReference>
<evidence type="ECO:0000256" key="4">
    <source>
        <dbReference type="ARBA" id="ARBA00022801"/>
    </source>
</evidence>
<dbReference type="AlphaFoldDB" id="A0A7R9QQ18"/>
<evidence type="ECO:0000313" key="11">
    <source>
        <dbReference type="Proteomes" id="UP000728032"/>
    </source>
</evidence>
<dbReference type="GO" id="GO:0019695">
    <property type="term" value="P:choline metabolic process"/>
    <property type="evidence" value="ECO:0007669"/>
    <property type="project" value="TreeGrafter"/>
</dbReference>
<evidence type="ECO:0000256" key="2">
    <source>
        <dbReference type="ARBA" id="ARBA00013276"/>
    </source>
</evidence>
<dbReference type="GO" id="GO:0005615">
    <property type="term" value="C:extracellular space"/>
    <property type="evidence" value="ECO:0007669"/>
    <property type="project" value="TreeGrafter"/>
</dbReference>
<evidence type="ECO:0000313" key="10">
    <source>
        <dbReference type="EMBL" id="CAD7654238.1"/>
    </source>
</evidence>
<dbReference type="InterPro" id="IPR050654">
    <property type="entry name" value="AChE-related_enzymes"/>
</dbReference>
<dbReference type="EMBL" id="OC922521">
    <property type="protein sequence ID" value="CAD7654238.1"/>
    <property type="molecule type" value="Genomic_DNA"/>
</dbReference>